<sequence>MCLFLYYLSSLLPYLTVDLWRLLPLYRYDQVLLDYS</sequence>
<dbReference type="Proteomes" id="UP000008152">
    <property type="component" value="Chromosome I"/>
</dbReference>
<gene>
    <name evidence="1" type="ordered locus">VIBHAR_02277</name>
</gene>
<dbReference type="EMBL" id="CP000789">
    <property type="protein sequence ID" value="ABU71239.1"/>
    <property type="molecule type" value="Genomic_DNA"/>
</dbReference>
<name>A7N0T1_VIBC1</name>
<proteinExistence type="predicted"/>
<organism evidence="1 2">
    <name type="scientific">Vibrio campbellii (strain ATCC BAA-1116)</name>
    <dbReference type="NCBI Taxonomy" id="2902295"/>
    <lineage>
        <taxon>Bacteria</taxon>
        <taxon>Pseudomonadati</taxon>
        <taxon>Pseudomonadota</taxon>
        <taxon>Gammaproteobacteria</taxon>
        <taxon>Vibrionales</taxon>
        <taxon>Vibrionaceae</taxon>
        <taxon>Vibrio</taxon>
    </lineage>
</organism>
<accession>A7N0T1</accession>
<reference evidence="1 2" key="1">
    <citation type="submission" date="2007-08" db="EMBL/GenBank/DDBJ databases">
        <authorList>
            <consortium name="The Vibrio harveyi Genome Sequencing Project"/>
            <person name="Bassler B."/>
            <person name="Clifton S.W."/>
            <person name="Fulton L."/>
            <person name="Delehaunty K."/>
            <person name="Fronick C."/>
            <person name="Harrison M."/>
            <person name="Markivic C."/>
            <person name="Fulton R."/>
            <person name="Tin-Wollam A.-M."/>
            <person name="Shah N."/>
            <person name="Pepin K."/>
            <person name="Nash W."/>
            <person name="Thiruvilangam P."/>
            <person name="Bhonagiri V."/>
            <person name="Waters C."/>
            <person name="Tu K.C."/>
            <person name="Irgon J."/>
            <person name="Wilson R.K."/>
        </authorList>
    </citation>
    <scope>NUCLEOTIDE SEQUENCE [LARGE SCALE GENOMIC DNA]</scope>
    <source>
        <strain evidence="2">ATCC BAA-1116 / BB120</strain>
    </source>
</reference>
<dbReference type="KEGG" id="vha:VIBHAR_02277"/>
<protein>
    <submittedName>
        <fullName evidence="1">Uncharacterized protein</fullName>
    </submittedName>
</protein>
<dbReference type="AlphaFoldDB" id="A7N0T1"/>
<evidence type="ECO:0000313" key="1">
    <source>
        <dbReference type="EMBL" id="ABU71239.1"/>
    </source>
</evidence>
<evidence type="ECO:0000313" key="2">
    <source>
        <dbReference type="Proteomes" id="UP000008152"/>
    </source>
</evidence>